<dbReference type="InterPro" id="IPR001867">
    <property type="entry name" value="OmpR/PhoB-type_DNA-bd"/>
</dbReference>
<comment type="caution">
    <text evidence="11">The sequence shown here is derived from an EMBL/GenBank/DDBJ whole genome shotgun (WGS) entry which is preliminary data.</text>
</comment>
<dbReference type="Pfam" id="PF00072">
    <property type="entry name" value="Response_reg"/>
    <property type="match status" value="1"/>
</dbReference>
<proteinExistence type="predicted"/>
<dbReference type="GO" id="GO:0032993">
    <property type="term" value="C:protein-DNA complex"/>
    <property type="evidence" value="ECO:0007669"/>
    <property type="project" value="TreeGrafter"/>
</dbReference>
<name>A0A1D2YUU7_9BACI</name>
<organism evidence="11 12">
    <name type="scientific">Vulcanibacillus modesticaldus</name>
    <dbReference type="NCBI Taxonomy" id="337097"/>
    <lineage>
        <taxon>Bacteria</taxon>
        <taxon>Bacillati</taxon>
        <taxon>Bacillota</taxon>
        <taxon>Bacilli</taxon>
        <taxon>Bacillales</taxon>
        <taxon>Bacillaceae</taxon>
        <taxon>Vulcanibacillus</taxon>
    </lineage>
</organism>
<feature type="domain" description="OmpR/PhoB-type" evidence="10">
    <location>
        <begin position="123"/>
        <end position="221"/>
    </location>
</feature>
<dbReference type="GO" id="GO:0000156">
    <property type="term" value="F:phosphorelay response regulator activity"/>
    <property type="evidence" value="ECO:0007669"/>
    <property type="project" value="TreeGrafter"/>
</dbReference>
<dbReference type="InterPro" id="IPR011006">
    <property type="entry name" value="CheY-like_superfamily"/>
</dbReference>
<dbReference type="GO" id="GO:0005829">
    <property type="term" value="C:cytosol"/>
    <property type="evidence" value="ECO:0007669"/>
    <property type="project" value="TreeGrafter"/>
</dbReference>
<dbReference type="PANTHER" id="PTHR48111:SF73">
    <property type="entry name" value="ALKALINE PHOSPHATASE SYNTHESIS TRANSCRIPTIONAL REGULATORY PROTEIN PHOP"/>
    <property type="match status" value="1"/>
</dbReference>
<protein>
    <submittedName>
        <fullName evidence="11">DNA-binding response regulator</fullName>
    </submittedName>
</protein>
<evidence type="ECO:0000256" key="8">
    <source>
        <dbReference type="PROSITE-ProRule" id="PRU01091"/>
    </source>
</evidence>
<evidence type="ECO:0000259" key="9">
    <source>
        <dbReference type="PROSITE" id="PS50110"/>
    </source>
</evidence>
<dbReference type="SMART" id="SM00862">
    <property type="entry name" value="Trans_reg_C"/>
    <property type="match status" value="1"/>
</dbReference>
<keyword evidence="4" id="KW-0805">Transcription regulation</keyword>
<evidence type="ECO:0000256" key="1">
    <source>
        <dbReference type="ARBA" id="ARBA00004496"/>
    </source>
</evidence>
<dbReference type="AlphaFoldDB" id="A0A1D2YUU7"/>
<dbReference type="InterPro" id="IPR039420">
    <property type="entry name" value="WalR-like"/>
</dbReference>
<sequence>MLLVDDEEQMRQLLSLYLSQYSYIIDEAADGLEAIEKIQKNEYDLVILDVMMPVMDGWQALKKIREISDVPVIMLTAKGSTEDKVTGLSTGADDYLVKPFDEVELVARIQALLRRAKKIHDEEQILKYKGILIDLTSREVSYQGELINLTQTEFDLLHIFVKHKGRVFTRENLIEIIWGMDFFGEDRTIDSHIKNLREKLKKSGVQENIIQTVWGVGYKAP</sequence>
<evidence type="ECO:0000313" key="12">
    <source>
        <dbReference type="Proteomes" id="UP000243739"/>
    </source>
</evidence>
<dbReference type="Gene3D" id="6.10.250.690">
    <property type="match status" value="1"/>
</dbReference>
<evidence type="ECO:0000256" key="3">
    <source>
        <dbReference type="ARBA" id="ARBA00023012"/>
    </source>
</evidence>
<keyword evidence="2 7" id="KW-0597">Phosphoprotein</keyword>
<feature type="modified residue" description="4-aspartylphosphate" evidence="7">
    <location>
        <position position="49"/>
    </location>
</feature>
<feature type="domain" description="Response regulatory" evidence="9">
    <location>
        <begin position="1"/>
        <end position="113"/>
    </location>
</feature>
<dbReference type="PROSITE" id="PS50110">
    <property type="entry name" value="RESPONSE_REGULATORY"/>
    <property type="match status" value="1"/>
</dbReference>
<feature type="DNA-binding region" description="OmpR/PhoB-type" evidence="8">
    <location>
        <begin position="123"/>
        <end position="221"/>
    </location>
</feature>
<reference evidence="11 12" key="1">
    <citation type="submission" date="2016-09" db="EMBL/GenBank/DDBJ databases">
        <title>Draft genome sequence for the type strain of Vulcanibacillus modesticaldus BR, a strictly anaerobic, moderately thermophilic, and nitrate-reducing bacterium from deep sea-hydrothermal vents of the Mid-Atlantic Ridge.</title>
        <authorList>
            <person name="Abin C.A."/>
            <person name="Hollibaugh J.T."/>
        </authorList>
    </citation>
    <scope>NUCLEOTIDE SEQUENCE [LARGE SCALE GENOMIC DNA]</scope>
    <source>
        <strain evidence="11 12">BR</strain>
    </source>
</reference>
<evidence type="ECO:0000259" key="10">
    <source>
        <dbReference type="PROSITE" id="PS51755"/>
    </source>
</evidence>
<dbReference type="InterPro" id="IPR001789">
    <property type="entry name" value="Sig_transdc_resp-reg_receiver"/>
</dbReference>
<evidence type="ECO:0000256" key="4">
    <source>
        <dbReference type="ARBA" id="ARBA00023015"/>
    </source>
</evidence>
<dbReference type="Pfam" id="PF00486">
    <property type="entry name" value="Trans_reg_C"/>
    <property type="match status" value="1"/>
</dbReference>
<evidence type="ECO:0000256" key="5">
    <source>
        <dbReference type="ARBA" id="ARBA00023125"/>
    </source>
</evidence>
<evidence type="ECO:0000256" key="6">
    <source>
        <dbReference type="ARBA" id="ARBA00023163"/>
    </source>
</evidence>
<dbReference type="GO" id="GO:0006355">
    <property type="term" value="P:regulation of DNA-templated transcription"/>
    <property type="evidence" value="ECO:0007669"/>
    <property type="project" value="InterPro"/>
</dbReference>
<dbReference type="RefSeq" id="WP_069656818.1">
    <property type="nucleotide sequence ID" value="NZ_MIJF01000024.1"/>
</dbReference>
<dbReference type="STRING" id="337097.BHF71_01705"/>
<dbReference type="FunFam" id="3.40.50.2300:FF:000001">
    <property type="entry name" value="DNA-binding response regulator PhoB"/>
    <property type="match status" value="1"/>
</dbReference>
<dbReference type="SMART" id="SM00448">
    <property type="entry name" value="REC"/>
    <property type="match status" value="1"/>
</dbReference>
<dbReference type="SUPFAM" id="SSF52172">
    <property type="entry name" value="CheY-like"/>
    <property type="match status" value="1"/>
</dbReference>
<evidence type="ECO:0000256" key="2">
    <source>
        <dbReference type="ARBA" id="ARBA00022553"/>
    </source>
</evidence>
<gene>
    <name evidence="11" type="ORF">BHF71_01705</name>
</gene>
<dbReference type="GO" id="GO:0000976">
    <property type="term" value="F:transcription cis-regulatory region binding"/>
    <property type="evidence" value="ECO:0007669"/>
    <property type="project" value="TreeGrafter"/>
</dbReference>
<evidence type="ECO:0000256" key="7">
    <source>
        <dbReference type="PROSITE-ProRule" id="PRU00169"/>
    </source>
</evidence>
<dbReference type="PANTHER" id="PTHR48111">
    <property type="entry name" value="REGULATOR OF RPOS"/>
    <property type="match status" value="1"/>
</dbReference>
<dbReference type="Proteomes" id="UP000243739">
    <property type="component" value="Unassembled WGS sequence"/>
</dbReference>
<dbReference type="PROSITE" id="PS51755">
    <property type="entry name" value="OMPR_PHOB"/>
    <property type="match status" value="1"/>
</dbReference>
<dbReference type="EMBL" id="MIJF01000024">
    <property type="protein sequence ID" value="OEF99425.1"/>
    <property type="molecule type" value="Genomic_DNA"/>
</dbReference>
<keyword evidence="5 8" id="KW-0238">DNA-binding</keyword>
<keyword evidence="12" id="KW-1185">Reference proteome</keyword>
<dbReference type="CDD" id="cd00383">
    <property type="entry name" value="trans_reg_C"/>
    <property type="match status" value="1"/>
</dbReference>
<keyword evidence="6" id="KW-0804">Transcription</keyword>
<dbReference type="InterPro" id="IPR036388">
    <property type="entry name" value="WH-like_DNA-bd_sf"/>
</dbReference>
<evidence type="ECO:0000313" key="11">
    <source>
        <dbReference type="EMBL" id="OEF99425.1"/>
    </source>
</evidence>
<dbReference type="FunFam" id="1.10.10.10:FF:000018">
    <property type="entry name" value="DNA-binding response regulator ResD"/>
    <property type="match status" value="1"/>
</dbReference>
<comment type="subcellular location">
    <subcellularLocation>
        <location evidence="1">Cytoplasm</location>
    </subcellularLocation>
</comment>
<keyword evidence="3" id="KW-0902">Two-component regulatory system</keyword>
<dbReference type="Gene3D" id="1.10.10.10">
    <property type="entry name" value="Winged helix-like DNA-binding domain superfamily/Winged helix DNA-binding domain"/>
    <property type="match status" value="1"/>
</dbReference>
<accession>A0A1D2YUU7</accession>
<dbReference type="CDD" id="cd17574">
    <property type="entry name" value="REC_OmpR"/>
    <property type="match status" value="1"/>
</dbReference>
<dbReference type="Gene3D" id="3.40.50.2300">
    <property type="match status" value="1"/>
</dbReference>